<dbReference type="AlphaFoldDB" id="A0A6J7IAW7"/>
<organism evidence="2">
    <name type="scientific">freshwater metagenome</name>
    <dbReference type="NCBI Taxonomy" id="449393"/>
    <lineage>
        <taxon>unclassified sequences</taxon>
        <taxon>metagenomes</taxon>
        <taxon>ecological metagenomes</taxon>
    </lineage>
</organism>
<feature type="compositionally biased region" description="Basic residues" evidence="1">
    <location>
        <begin position="159"/>
        <end position="173"/>
    </location>
</feature>
<evidence type="ECO:0000313" key="2">
    <source>
        <dbReference type="EMBL" id="CAB4927741.1"/>
    </source>
</evidence>
<feature type="compositionally biased region" description="Basic and acidic residues" evidence="1">
    <location>
        <begin position="125"/>
        <end position="134"/>
    </location>
</feature>
<accession>A0A6J7IAW7</accession>
<proteinExistence type="predicted"/>
<feature type="compositionally biased region" description="Basic and acidic residues" evidence="1">
    <location>
        <begin position="175"/>
        <end position="191"/>
    </location>
</feature>
<protein>
    <submittedName>
        <fullName evidence="2">Unannotated protein</fullName>
    </submittedName>
</protein>
<reference evidence="2" key="1">
    <citation type="submission" date="2020-05" db="EMBL/GenBank/DDBJ databases">
        <authorList>
            <person name="Chiriac C."/>
            <person name="Salcher M."/>
            <person name="Ghai R."/>
            <person name="Kavagutti S V."/>
        </authorList>
    </citation>
    <scope>NUCLEOTIDE SEQUENCE</scope>
</reference>
<feature type="compositionally biased region" description="Basic and acidic residues" evidence="1">
    <location>
        <begin position="90"/>
        <end position="106"/>
    </location>
</feature>
<gene>
    <name evidence="2" type="ORF">UFOPK3609_01764</name>
</gene>
<feature type="region of interest" description="Disordered" evidence="1">
    <location>
        <begin position="1"/>
        <end position="22"/>
    </location>
</feature>
<evidence type="ECO:0000256" key="1">
    <source>
        <dbReference type="SAM" id="MobiDB-lite"/>
    </source>
</evidence>
<dbReference type="EMBL" id="CAFBMQ010000321">
    <property type="protein sequence ID" value="CAB4927741.1"/>
    <property type="molecule type" value="Genomic_DNA"/>
</dbReference>
<sequence length="257" mass="27568">MHGQQALVRAAGHRRVQHRGRDDVPAQLDVALVGDHGHAALAAPGHPGPQLLDRQHPAVRVARGVQPHQHRVGDVVRGHVAAQHRQPGHHRADLVGRVGDLGDHHGARPQPEQGRQQRHQLLGAHRRDDRRDGAQRVGQRHAQPAPQPARRGEPDVGRAQRRRVARRVGRGGQRRAQDVRGRVHRRADGQVDHPPGVLGRAGAGRAQGVPGEVRQRAGAHSPCGGSAATSGWSLAIFPVRAAPPGLPSSEKNSTLAL</sequence>
<name>A0A6J7IAW7_9ZZZZ</name>
<feature type="region of interest" description="Disordered" evidence="1">
    <location>
        <begin position="82"/>
        <end position="230"/>
    </location>
</feature>